<evidence type="ECO:0000313" key="1">
    <source>
        <dbReference type="Proteomes" id="UP000095287"/>
    </source>
</evidence>
<sequence>MAAMKRSRGRSDSRPKSYTIGSLRVVFDPLSLSPGKPQCGELDTNFRGGAAPTMASLHLQDVQQGRAMMKHVFECSKLTSRKEAEKVANAAHVTRAAITMLFRLDYMFLWRTAGKEEKYRKLAFPPIPSHLGVQPSFAYMISAVLRHSDIVNTDEQCCSASAVMTGLHDDYMINDYITH</sequence>
<reference evidence="2" key="1">
    <citation type="submission" date="2016-11" db="UniProtKB">
        <authorList>
            <consortium name="WormBaseParasite"/>
        </authorList>
    </citation>
    <scope>IDENTIFICATION</scope>
</reference>
<dbReference type="AlphaFoldDB" id="A0A1I7Y2H6"/>
<organism evidence="1 2">
    <name type="scientific">Steinernema glaseri</name>
    <dbReference type="NCBI Taxonomy" id="37863"/>
    <lineage>
        <taxon>Eukaryota</taxon>
        <taxon>Metazoa</taxon>
        <taxon>Ecdysozoa</taxon>
        <taxon>Nematoda</taxon>
        <taxon>Chromadorea</taxon>
        <taxon>Rhabditida</taxon>
        <taxon>Tylenchina</taxon>
        <taxon>Panagrolaimomorpha</taxon>
        <taxon>Strongyloidoidea</taxon>
        <taxon>Steinernematidae</taxon>
        <taxon>Steinernema</taxon>
    </lineage>
</organism>
<evidence type="ECO:0000313" key="2">
    <source>
        <dbReference type="WBParaSite" id="L893_g11938.t1"/>
    </source>
</evidence>
<name>A0A1I7Y2H6_9BILA</name>
<proteinExistence type="predicted"/>
<dbReference type="Proteomes" id="UP000095287">
    <property type="component" value="Unplaced"/>
</dbReference>
<keyword evidence="1" id="KW-1185">Reference proteome</keyword>
<dbReference type="WBParaSite" id="L893_g11938.t1">
    <property type="protein sequence ID" value="L893_g11938.t1"/>
    <property type="gene ID" value="L893_g11938"/>
</dbReference>
<accession>A0A1I7Y2H6</accession>
<protein>
    <submittedName>
        <fullName evidence="2">Transposase</fullName>
    </submittedName>
</protein>